<evidence type="ECO:0000256" key="1">
    <source>
        <dbReference type="SAM" id="MobiDB-lite"/>
    </source>
</evidence>
<dbReference type="GeneID" id="17266161"/>
<dbReference type="KEGG" id="ehx:EMIHUDRAFT_234557"/>
<evidence type="ECO:0000313" key="3">
    <source>
        <dbReference type="Proteomes" id="UP000013827"/>
    </source>
</evidence>
<evidence type="ECO:0008006" key="4">
    <source>
        <dbReference type="Google" id="ProtNLM"/>
    </source>
</evidence>
<organism evidence="2 3">
    <name type="scientific">Emiliania huxleyi (strain CCMP1516)</name>
    <dbReference type="NCBI Taxonomy" id="280463"/>
    <lineage>
        <taxon>Eukaryota</taxon>
        <taxon>Haptista</taxon>
        <taxon>Haptophyta</taxon>
        <taxon>Prymnesiophyceae</taxon>
        <taxon>Isochrysidales</taxon>
        <taxon>Noelaerhabdaceae</taxon>
        <taxon>Emiliania</taxon>
    </lineage>
</organism>
<name>A0A0D3JZC8_EMIH1</name>
<dbReference type="HOGENOM" id="CLU_807596_0_0_1"/>
<protein>
    <recommendedName>
        <fullName evidence="4">Nucleotide-diphospho-sugar transferase domain-containing protein</fullName>
    </recommendedName>
</protein>
<dbReference type="RefSeq" id="XP_005781292.1">
    <property type="nucleotide sequence ID" value="XM_005781235.1"/>
</dbReference>
<reference evidence="2" key="2">
    <citation type="submission" date="2024-10" db="UniProtKB">
        <authorList>
            <consortium name="EnsemblProtists"/>
        </authorList>
    </citation>
    <scope>IDENTIFICATION</scope>
</reference>
<evidence type="ECO:0000313" key="2">
    <source>
        <dbReference type="EnsemblProtists" id="EOD28863"/>
    </source>
</evidence>
<feature type="compositionally biased region" description="Basic residues" evidence="1">
    <location>
        <begin position="318"/>
        <end position="329"/>
    </location>
</feature>
<keyword evidence="3" id="KW-1185">Reference proteome</keyword>
<dbReference type="EnsemblProtists" id="EOD20614">
    <property type="protein sequence ID" value="EOD20614"/>
    <property type="gene ID" value="EMIHUDRAFT_208571"/>
</dbReference>
<proteinExistence type="predicted"/>
<feature type="region of interest" description="Disordered" evidence="1">
    <location>
        <begin position="312"/>
        <end position="344"/>
    </location>
</feature>
<dbReference type="PaxDb" id="2903-EOD20614"/>
<dbReference type="GeneID" id="17274409"/>
<reference evidence="3" key="1">
    <citation type="journal article" date="2013" name="Nature">
        <title>Pan genome of the phytoplankton Emiliania underpins its global distribution.</title>
        <authorList>
            <person name="Read B.A."/>
            <person name="Kegel J."/>
            <person name="Klute M.J."/>
            <person name="Kuo A."/>
            <person name="Lefebvre S.C."/>
            <person name="Maumus F."/>
            <person name="Mayer C."/>
            <person name="Miller J."/>
            <person name="Monier A."/>
            <person name="Salamov A."/>
            <person name="Young J."/>
            <person name="Aguilar M."/>
            <person name="Claverie J.M."/>
            <person name="Frickenhaus S."/>
            <person name="Gonzalez K."/>
            <person name="Herman E.K."/>
            <person name="Lin Y.C."/>
            <person name="Napier J."/>
            <person name="Ogata H."/>
            <person name="Sarno A.F."/>
            <person name="Shmutz J."/>
            <person name="Schroeder D."/>
            <person name="de Vargas C."/>
            <person name="Verret F."/>
            <person name="von Dassow P."/>
            <person name="Valentin K."/>
            <person name="Van de Peer Y."/>
            <person name="Wheeler G."/>
            <person name="Dacks J.B."/>
            <person name="Delwiche C.F."/>
            <person name="Dyhrman S.T."/>
            <person name="Glockner G."/>
            <person name="John U."/>
            <person name="Richards T."/>
            <person name="Worden A.Z."/>
            <person name="Zhang X."/>
            <person name="Grigoriev I.V."/>
            <person name="Allen A.E."/>
            <person name="Bidle K."/>
            <person name="Borodovsky M."/>
            <person name="Bowler C."/>
            <person name="Brownlee C."/>
            <person name="Cock J.M."/>
            <person name="Elias M."/>
            <person name="Gladyshev V.N."/>
            <person name="Groth M."/>
            <person name="Guda C."/>
            <person name="Hadaegh A."/>
            <person name="Iglesias-Rodriguez M.D."/>
            <person name="Jenkins J."/>
            <person name="Jones B.M."/>
            <person name="Lawson T."/>
            <person name="Leese F."/>
            <person name="Lindquist E."/>
            <person name="Lobanov A."/>
            <person name="Lomsadze A."/>
            <person name="Malik S.B."/>
            <person name="Marsh M.E."/>
            <person name="Mackinder L."/>
            <person name="Mock T."/>
            <person name="Mueller-Roeber B."/>
            <person name="Pagarete A."/>
            <person name="Parker M."/>
            <person name="Probert I."/>
            <person name="Quesneville H."/>
            <person name="Raines C."/>
            <person name="Rensing S.A."/>
            <person name="Riano-Pachon D.M."/>
            <person name="Richier S."/>
            <person name="Rokitta S."/>
            <person name="Shiraiwa Y."/>
            <person name="Soanes D.M."/>
            <person name="van der Giezen M."/>
            <person name="Wahlund T.M."/>
            <person name="Williams B."/>
            <person name="Wilson W."/>
            <person name="Wolfe G."/>
            <person name="Wurch L.L."/>
        </authorList>
    </citation>
    <scope>NUCLEOTIDE SEQUENCE</scope>
</reference>
<dbReference type="Proteomes" id="UP000013827">
    <property type="component" value="Unassembled WGS sequence"/>
</dbReference>
<dbReference type="AlphaFoldDB" id="A0A0D3JZC8"/>
<accession>A0A0D3JZC8</accession>
<dbReference type="EnsemblProtists" id="EOD28863">
    <property type="protein sequence ID" value="EOD28863"/>
    <property type="gene ID" value="EMIHUDRAFT_234557"/>
</dbReference>
<sequence>MLSRRGTCSAGGWAPLRAGSPADGPNCTYIGRRDWHGALLVGSCARNVRPALEQHQRAWVTSLLDRTAGSLLIFEDEQRAGDPDGTRAALRGWAAADDRVRLLLAQPLLYPQWSRTQRLALCRNQLVREAAASLSAHGTFLSLDLDCHAPPVDQLVRVIASMATQPWDVLTVNTRAPTLYYDRWALRSNTLGLNYDCWFNSTQRKMHGSCPEYAITIDPAAPTLAVDSAFNGLGLYRAAALRSGADCRYRGTKNSYMCEHVPYHLCLRKHRLAIGVLPSLATACGAPILSRRRRHIHYLANGSVQMEAYAASIDPSGKSKKSMKHHKPRPREAQRHPTGHRPSP</sequence>
<dbReference type="RefSeq" id="XP_005773043.1">
    <property type="nucleotide sequence ID" value="XM_005772986.1"/>
</dbReference>
<dbReference type="KEGG" id="ehx:EMIHUDRAFT_208571"/>